<dbReference type="InterPro" id="IPR011990">
    <property type="entry name" value="TPR-like_helical_dom_sf"/>
</dbReference>
<sequence length="370" mass="40342">MAFPRRYPPELIDAAVQRVADTRAVRAYGAVTTVARQLNLDPRLVQKWVSKATTPPQAGREGDAVADGREVLLPPGLLHCRMCHQPMTRADLPDAGQAYQCQPGCRVRPLDAAAITDTVGRAMLRYATRILPATGTPTSPHLAATHAHRVLARVTVGTTASDITLAWRATPTLPPDHTDEERVRRVATARDIARRDPLRARQLLHEVLTGVDPATAPAHPLHAEAATLLADLHLRLDHLAGAIPWAAYAHHSAAHLHGPTHPASLQALHLHAAAQRRAGHHQRAYHLYRQLAEHLAHTDGPQAHRTLAIHATTALVLHDLGHCQAARALLADTITTHRREHPAHPATARMTRHLTRIWDDCASGGHQHAT</sequence>
<evidence type="ECO:0000313" key="2">
    <source>
        <dbReference type="Proteomes" id="UP000198228"/>
    </source>
</evidence>
<dbReference type="Gene3D" id="1.25.40.10">
    <property type="entry name" value="Tetratricopeptide repeat domain"/>
    <property type="match status" value="1"/>
</dbReference>
<dbReference type="AlphaFoldDB" id="A0A1C4UBU0"/>
<name>A0A1C4UBU0_9ACTN</name>
<dbReference type="Gene3D" id="1.10.10.10">
    <property type="entry name" value="Winged helix-like DNA-binding domain superfamily/Winged helix DNA-binding domain"/>
    <property type="match status" value="1"/>
</dbReference>
<reference evidence="1 2" key="1">
    <citation type="submission" date="2016-06" db="EMBL/GenBank/DDBJ databases">
        <authorList>
            <person name="Kjaerup R.B."/>
            <person name="Dalgaard T.S."/>
            <person name="Juul-Madsen H.R."/>
        </authorList>
    </citation>
    <scope>NUCLEOTIDE SEQUENCE [LARGE SCALE GENOMIC DNA]</scope>
    <source>
        <strain evidence="1 2">DSM 43821</strain>
    </source>
</reference>
<gene>
    <name evidence="1" type="ORF">GA0074696_0258</name>
</gene>
<protein>
    <submittedName>
        <fullName evidence="1">Uncharacterized protein</fullName>
    </submittedName>
</protein>
<evidence type="ECO:0000313" key="1">
    <source>
        <dbReference type="EMBL" id="SCE69127.1"/>
    </source>
</evidence>
<dbReference type="RefSeq" id="WP_088959394.1">
    <property type="nucleotide sequence ID" value="NZ_LT607410.1"/>
</dbReference>
<dbReference type="Proteomes" id="UP000198228">
    <property type="component" value="Chromosome I"/>
</dbReference>
<dbReference type="InterPro" id="IPR036388">
    <property type="entry name" value="WH-like_DNA-bd_sf"/>
</dbReference>
<organism evidence="1 2">
    <name type="scientific">Micromonospora purpureochromogenes</name>
    <dbReference type="NCBI Taxonomy" id="47872"/>
    <lineage>
        <taxon>Bacteria</taxon>
        <taxon>Bacillati</taxon>
        <taxon>Actinomycetota</taxon>
        <taxon>Actinomycetes</taxon>
        <taxon>Micromonosporales</taxon>
        <taxon>Micromonosporaceae</taxon>
        <taxon>Micromonospora</taxon>
    </lineage>
</organism>
<dbReference type="SUPFAM" id="SSF48452">
    <property type="entry name" value="TPR-like"/>
    <property type="match status" value="1"/>
</dbReference>
<dbReference type="EMBL" id="LT607410">
    <property type="protein sequence ID" value="SCE69127.1"/>
    <property type="molecule type" value="Genomic_DNA"/>
</dbReference>
<accession>A0A1C4UBU0</accession>
<proteinExistence type="predicted"/>